<organism evidence="1 2">
    <name type="scientific">Bugula neritina</name>
    <name type="common">Brown bryozoan</name>
    <name type="synonym">Sertularia neritina</name>
    <dbReference type="NCBI Taxonomy" id="10212"/>
    <lineage>
        <taxon>Eukaryota</taxon>
        <taxon>Metazoa</taxon>
        <taxon>Spiralia</taxon>
        <taxon>Lophotrochozoa</taxon>
        <taxon>Bryozoa</taxon>
        <taxon>Gymnolaemata</taxon>
        <taxon>Cheilostomatida</taxon>
        <taxon>Flustrina</taxon>
        <taxon>Buguloidea</taxon>
        <taxon>Bugulidae</taxon>
        <taxon>Bugula</taxon>
    </lineage>
</organism>
<protein>
    <submittedName>
        <fullName evidence="1">Uncharacterized protein</fullName>
    </submittedName>
</protein>
<comment type="caution">
    <text evidence="1">The sequence shown here is derived from an EMBL/GenBank/DDBJ whole genome shotgun (WGS) entry which is preliminary data.</text>
</comment>
<evidence type="ECO:0000313" key="1">
    <source>
        <dbReference type="EMBL" id="KAF6023897.1"/>
    </source>
</evidence>
<reference evidence="1" key="1">
    <citation type="submission" date="2020-06" db="EMBL/GenBank/DDBJ databases">
        <title>Draft genome of Bugula neritina, a colonial animal packing powerful symbionts and potential medicines.</title>
        <authorList>
            <person name="Rayko M."/>
        </authorList>
    </citation>
    <scope>NUCLEOTIDE SEQUENCE [LARGE SCALE GENOMIC DNA]</scope>
    <source>
        <strain evidence="1">Kwan_BN1</strain>
    </source>
</reference>
<gene>
    <name evidence="1" type="ORF">EB796_017794</name>
</gene>
<evidence type="ECO:0000313" key="2">
    <source>
        <dbReference type="Proteomes" id="UP000593567"/>
    </source>
</evidence>
<accession>A0A7J7JCY3</accession>
<dbReference type="AlphaFoldDB" id="A0A7J7JCY3"/>
<proteinExistence type="predicted"/>
<dbReference type="EMBL" id="VXIV02002652">
    <property type="protein sequence ID" value="KAF6023897.1"/>
    <property type="molecule type" value="Genomic_DNA"/>
</dbReference>
<dbReference type="Proteomes" id="UP000593567">
    <property type="component" value="Unassembled WGS sequence"/>
</dbReference>
<keyword evidence="2" id="KW-1185">Reference proteome</keyword>
<name>A0A7J7JCY3_BUGNE</name>
<sequence>MDDITATALCICRDVTTKWFRHMLLESGGRNFASNRHQLLIEKNSTSDIQDDSHQNNGIDLSPVLCSGAYEGGV</sequence>